<reference evidence="1" key="2">
    <citation type="journal article" date="2015" name="Data Brief">
        <title>Shoot transcriptome of the giant reed, Arundo donax.</title>
        <authorList>
            <person name="Barrero R.A."/>
            <person name="Guerrero F.D."/>
            <person name="Moolhuijzen P."/>
            <person name="Goolsby J.A."/>
            <person name="Tidwell J."/>
            <person name="Bellgard S.E."/>
            <person name="Bellgard M.I."/>
        </authorList>
    </citation>
    <scope>NUCLEOTIDE SEQUENCE</scope>
    <source>
        <tissue evidence="1">Shoot tissue taken approximately 20 cm above the soil surface</tissue>
    </source>
</reference>
<sequence>MSSILSCFPEPRLAKSSGEKCFEASSVEAVQLRMKSFFLNRTSR</sequence>
<dbReference type="EMBL" id="GBRH01159192">
    <property type="protein sequence ID" value="JAE38704.1"/>
    <property type="molecule type" value="Transcribed_RNA"/>
</dbReference>
<name>A0A0A9HSB3_ARUDO</name>
<accession>A0A0A9HSB3</accession>
<proteinExistence type="predicted"/>
<protein>
    <submittedName>
        <fullName evidence="1">Uncharacterized protein</fullName>
    </submittedName>
</protein>
<evidence type="ECO:0000313" key="1">
    <source>
        <dbReference type="EMBL" id="JAE38704.1"/>
    </source>
</evidence>
<organism evidence="1">
    <name type="scientific">Arundo donax</name>
    <name type="common">Giant reed</name>
    <name type="synonym">Donax arundinaceus</name>
    <dbReference type="NCBI Taxonomy" id="35708"/>
    <lineage>
        <taxon>Eukaryota</taxon>
        <taxon>Viridiplantae</taxon>
        <taxon>Streptophyta</taxon>
        <taxon>Embryophyta</taxon>
        <taxon>Tracheophyta</taxon>
        <taxon>Spermatophyta</taxon>
        <taxon>Magnoliopsida</taxon>
        <taxon>Liliopsida</taxon>
        <taxon>Poales</taxon>
        <taxon>Poaceae</taxon>
        <taxon>PACMAD clade</taxon>
        <taxon>Arundinoideae</taxon>
        <taxon>Arundineae</taxon>
        <taxon>Arundo</taxon>
    </lineage>
</organism>
<dbReference type="AlphaFoldDB" id="A0A0A9HSB3"/>
<reference evidence="1" key="1">
    <citation type="submission" date="2014-09" db="EMBL/GenBank/DDBJ databases">
        <authorList>
            <person name="Magalhaes I.L.F."/>
            <person name="Oliveira U."/>
            <person name="Santos F.R."/>
            <person name="Vidigal T.H.D.A."/>
            <person name="Brescovit A.D."/>
            <person name="Santos A.J."/>
        </authorList>
    </citation>
    <scope>NUCLEOTIDE SEQUENCE</scope>
    <source>
        <tissue evidence="1">Shoot tissue taken approximately 20 cm above the soil surface</tissue>
    </source>
</reference>